<accession>A0A917EEJ5</accession>
<protein>
    <submittedName>
        <fullName evidence="2">Membrane protein</fullName>
    </submittedName>
</protein>
<keyword evidence="1" id="KW-0472">Membrane</keyword>
<evidence type="ECO:0000313" key="2">
    <source>
        <dbReference type="EMBL" id="GGE25659.1"/>
    </source>
</evidence>
<feature type="transmembrane region" description="Helical" evidence="1">
    <location>
        <begin position="207"/>
        <end position="235"/>
    </location>
</feature>
<comment type="caution">
    <text evidence="2">The sequence shown here is derived from an EMBL/GenBank/DDBJ whole genome shotgun (WGS) entry which is preliminary data.</text>
</comment>
<dbReference type="AlphaFoldDB" id="A0A917EEJ5"/>
<name>A0A917EEJ5_9STRE</name>
<reference evidence="2" key="1">
    <citation type="journal article" date="2014" name="Int. J. Syst. Evol. Microbiol.">
        <title>Complete genome sequence of Corynebacterium casei LMG S-19264T (=DSM 44701T), isolated from a smear-ripened cheese.</title>
        <authorList>
            <consortium name="US DOE Joint Genome Institute (JGI-PGF)"/>
            <person name="Walter F."/>
            <person name="Albersmeier A."/>
            <person name="Kalinowski J."/>
            <person name="Ruckert C."/>
        </authorList>
    </citation>
    <scope>NUCLEOTIDE SEQUENCE</scope>
    <source>
        <strain evidence="2">CGMCC 1.15533</strain>
    </source>
</reference>
<proteinExistence type="predicted"/>
<sequence length="248" mass="29212">MKKSERLKYFSKFFLLGLFVGIFGSFLAGFIVGYTGDYLSFDNLKGSLLWLSRVFLIFIVCVGCHLLDSAKKDYRYYTENELEDDDYSKWYRGTFISLEYATIAFNIAEVLSMLNLLLGMKLLALEKDFSFDFDWIDIIILVSLGLLKHYLYKVTSMIREHRISTFPTIQEMKEYIYSYDEGEKESVFENSFLILFQLNQRVLPLTYIALLVISMMTGEIQILAYLVVAFIHVYINVKQYQRVRNYFK</sequence>
<feature type="transmembrane region" description="Helical" evidence="1">
    <location>
        <begin position="98"/>
        <end position="123"/>
    </location>
</feature>
<dbReference type="Proteomes" id="UP000660801">
    <property type="component" value="Unassembled WGS sequence"/>
</dbReference>
<feature type="transmembrane region" description="Helical" evidence="1">
    <location>
        <begin position="12"/>
        <end position="36"/>
    </location>
</feature>
<gene>
    <name evidence="2" type="ORF">GCM10011510_03460</name>
</gene>
<feature type="transmembrane region" description="Helical" evidence="1">
    <location>
        <begin position="48"/>
        <end position="67"/>
    </location>
</feature>
<keyword evidence="1" id="KW-0812">Transmembrane</keyword>
<dbReference type="RefSeq" id="WP_068991578.1">
    <property type="nucleotide sequence ID" value="NZ_BMJN01000003.1"/>
</dbReference>
<feature type="transmembrane region" description="Helical" evidence="1">
    <location>
        <begin position="135"/>
        <end position="152"/>
    </location>
</feature>
<reference evidence="2" key="2">
    <citation type="submission" date="2020-09" db="EMBL/GenBank/DDBJ databases">
        <authorList>
            <person name="Sun Q."/>
            <person name="Zhou Y."/>
        </authorList>
    </citation>
    <scope>NUCLEOTIDE SEQUENCE</scope>
    <source>
        <strain evidence="2">CGMCC 1.15533</strain>
    </source>
</reference>
<dbReference type="EMBL" id="BMJN01000003">
    <property type="protein sequence ID" value="GGE25659.1"/>
    <property type="molecule type" value="Genomic_DNA"/>
</dbReference>
<evidence type="ECO:0000313" key="3">
    <source>
        <dbReference type="Proteomes" id="UP000660801"/>
    </source>
</evidence>
<dbReference type="OrthoDB" id="2236373at2"/>
<keyword evidence="3" id="KW-1185">Reference proteome</keyword>
<dbReference type="Pfam" id="PF11368">
    <property type="entry name" value="DUF3169"/>
    <property type="match status" value="1"/>
</dbReference>
<dbReference type="InterPro" id="IPR021509">
    <property type="entry name" value="DUF3169"/>
</dbReference>
<organism evidence="2 3">
    <name type="scientific">Streptococcus himalayensis</name>
    <dbReference type="NCBI Taxonomy" id="1888195"/>
    <lineage>
        <taxon>Bacteria</taxon>
        <taxon>Bacillati</taxon>
        <taxon>Bacillota</taxon>
        <taxon>Bacilli</taxon>
        <taxon>Lactobacillales</taxon>
        <taxon>Streptococcaceae</taxon>
        <taxon>Streptococcus</taxon>
    </lineage>
</organism>
<evidence type="ECO:0000256" key="1">
    <source>
        <dbReference type="SAM" id="Phobius"/>
    </source>
</evidence>
<keyword evidence="1" id="KW-1133">Transmembrane helix</keyword>